<dbReference type="InterPro" id="IPR036366">
    <property type="entry name" value="PGBDSf"/>
</dbReference>
<feature type="region of interest" description="Disordered" evidence="3">
    <location>
        <begin position="370"/>
        <end position="401"/>
    </location>
</feature>
<dbReference type="Gene3D" id="2.60.40.420">
    <property type="entry name" value="Cupredoxins - blue copper proteins"/>
    <property type="match status" value="1"/>
</dbReference>
<dbReference type="InterPro" id="IPR000601">
    <property type="entry name" value="PKD_dom"/>
</dbReference>
<organism evidence="6 7">
    <name type="scientific">Candidatus Kaiserbacteria bacterium RIFCSPLOWO2_01_FULL_54_24</name>
    <dbReference type="NCBI Taxonomy" id="1798515"/>
    <lineage>
        <taxon>Bacteria</taxon>
        <taxon>Candidatus Kaiseribacteriota</taxon>
    </lineage>
</organism>
<dbReference type="PROSITE" id="PS51257">
    <property type="entry name" value="PROKAR_LIPOPROTEIN"/>
    <property type="match status" value="1"/>
</dbReference>
<dbReference type="PROSITE" id="PS50093">
    <property type="entry name" value="PKD"/>
    <property type="match status" value="2"/>
</dbReference>
<comment type="caution">
    <text evidence="6">The sequence shown here is derived from an EMBL/GenBank/DDBJ whole genome shotgun (WGS) entry which is preliminary data.</text>
</comment>
<dbReference type="SUPFAM" id="SSF49503">
    <property type="entry name" value="Cupredoxins"/>
    <property type="match status" value="1"/>
</dbReference>
<evidence type="ECO:0000256" key="4">
    <source>
        <dbReference type="SAM" id="SignalP"/>
    </source>
</evidence>
<dbReference type="Pfam" id="PF00801">
    <property type="entry name" value="PKD"/>
    <property type="match status" value="1"/>
</dbReference>
<dbReference type="InterPro" id="IPR035668">
    <property type="entry name" value="Amicyanin"/>
</dbReference>
<dbReference type="Pfam" id="PF00127">
    <property type="entry name" value="Copper-bind"/>
    <property type="match status" value="1"/>
</dbReference>
<reference evidence="6 7" key="1">
    <citation type="journal article" date="2016" name="Nat. Commun.">
        <title>Thousands of microbial genomes shed light on interconnected biogeochemical processes in an aquifer system.</title>
        <authorList>
            <person name="Anantharaman K."/>
            <person name="Brown C.T."/>
            <person name="Hug L.A."/>
            <person name="Sharon I."/>
            <person name="Castelle C.J."/>
            <person name="Probst A.J."/>
            <person name="Thomas B.C."/>
            <person name="Singh A."/>
            <person name="Wilkins M.J."/>
            <person name="Karaoz U."/>
            <person name="Brodie E.L."/>
            <person name="Williams K.H."/>
            <person name="Hubbard S.S."/>
            <person name="Banfield J.F."/>
        </authorList>
    </citation>
    <scope>NUCLEOTIDE SEQUENCE [LARGE SCALE GENOMIC DNA]</scope>
</reference>
<dbReference type="AlphaFoldDB" id="A0A1F6ESQ8"/>
<dbReference type="EMBL" id="MFMC01000048">
    <property type="protein sequence ID" value="OGG76673.1"/>
    <property type="molecule type" value="Genomic_DNA"/>
</dbReference>
<dbReference type="GO" id="GO:0009055">
    <property type="term" value="F:electron transfer activity"/>
    <property type="evidence" value="ECO:0007669"/>
    <property type="project" value="InterPro"/>
</dbReference>
<dbReference type="Gene3D" id="2.60.40.10">
    <property type="entry name" value="Immunoglobulins"/>
    <property type="match status" value="3"/>
</dbReference>
<dbReference type="InterPro" id="IPR008972">
    <property type="entry name" value="Cupredoxin"/>
</dbReference>
<evidence type="ECO:0000256" key="3">
    <source>
        <dbReference type="SAM" id="MobiDB-lite"/>
    </source>
</evidence>
<protein>
    <recommendedName>
        <fullName evidence="5">PKD domain-containing protein</fullName>
    </recommendedName>
</protein>
<dbReference type="GO" id="GO:0005507">
    <property type="term" value="F:copper ion binding"/>
    <property type="evidence" value="ECO:0007669"/>
    <property type="project" value="InterPro"/>
</dbReference>
<dbReference type="InterPro" id="IPR052721">
    <property type="entry name" value="ET_Amicyanin"/>
</dbReference>
<proteinExistence type="predicted"/>
<dbReference type="STRING" id="1798515.A3B35_04040"/>
<dbReference type="Gene3D" id="1.10.101.10">
    <property type="entry name" value="PGBD-like superfamily/PGBD"/>
    <property type="match status" value="1"/>
</dbReference>
<dbReference type="CDD" id="cd13921">
    <property type="entry name" value="Amicyanin"/>
    <property type="match status" value="1"/>
</dbReference>
<evidence type="ECO:0000256" key="1">
    <source>
        <dbReference type="ARBA" id="ARBA00022723"/>
    </source>
</evidence>
<feature type="compositionally biased region" description="Low complexity" evidence="3">
    <location>
        <begin position="388"/>
        <end position="401"/>
    </location>
</feature>
<sequence>MSISLRIGAIGTLLLIACVFAFAPKTTSAAQVNVSMGAANFAPSQINVSVGDTVVWTNTSSMTHTVTANGGAFTSGTMQPGAVFSRTFTAPGTYSYHCQFHPDMVGTISVFAAPTYAQPQTYAPPQTYYAPQTSPTYVPPSTADQLRAQTQALLARVQQLQAQLTAGGGAPASSAGAAYDSGSCPLIGRSLKKGASGDDVMRLQQFLARDPSIYPEGLASGFYGALTESAVKRWQEKYNIVSSGSPDTTGYGVVGPRTAAAIALLCTTGSYGGIPGPGAAPAPVGGFIQVTPITGNAPLTVAIQATVNTVNSCSGATYVLDYGDGTPPAQIAVPAGNCVQLVQALAHQYRYGGTYLVTLSAGAHRTSATVQVYGSGPPAPSPTPPPASSSDSVSASPTSGSSPLTVKFTGTMNGSASCNGGSYLLDFGDNTDTTIAFPADACRAFAFEVNHTYSSGGNFVARLYRDTKSSSVSQVSISVTGPTPSTVWAILSVTPAVGGNPLAVSAQIEYPACAAYSIDWGDGTIPASVGAQSGCTGSSSNATVSHTYSSAGDYTVSLRDGGGAVKATSGVVII</sequence>
<feature type="chain" id="PRO_5009524265" description="PKD domain-containing protein" evidence="4">
    <location>
        <begin position="30"/>
        <end position="574"/>
    </location>
</feature>
<keyword evidence="2" id="KW-0186">Copper</keyword>
<dbReference type="InterPro" id="IPR000923">
    <property type="entry name" value="BlueCu_1"/>
</dbReference>
<evidence type="ECO:0000313" key="7">
    <source>
        <dbReference type="Proteomes" id="UP000177215"/>
    </source>
</evidence>
<dbReference type="InterPro" id="IPR036365">
    <property type="entry name" value="PGBD-like_sf"/>
</dbReference>
<dbReference type="Proteomes" id="UP000177215">
    <property type="component" value="Unassembled WGS sequence"/>
</dbReference>
<dbReference type="SMART" id="SM00089">
    <property type="entry name" value="PKD"/>
    <property type="match status" value="3"/>
</dbReference>
<dbReference type="PANTHER" id="PTHR36507">
    <property type="entry name" value="BLL1555 PROTEIN"/>
    <property type="match status" value="1"/>
</dbReference>
<feature type="domain" description="PKD" evidence="5">
    <location>
        <begin position="389"/>
        <end position="486"/>
    </location>
</feature>
<accession>A0A1F6ESQ8</accession>
<name>A0A1F6ESQ8_9BACT</name>
<feature type="compositionally biased region" description="Pro residues" evidence="3">
    <location>
        <begin position="377"/>
        <end position="387"/>
    </location>
</feature>
<dbReference type="PANTHER" id="PTHR36507:SF1">
    <property type="entry name" value="BLL1555 PROTEIN"/>
    <property type="match status" value="1"/>
</dbReference>
<dbReference type="InterPro" id="IPR022409">
    <property type="entry name" value="PKD/Chitinase_dom"/>
</dbReference>
<feature type="domain" description="PKD" evidence="5">
    <location>
        <begin position="511"/>
        <end position="558"/>
    </location>
</feature>
<feature type="signal peptide" evidence="4">
    <location>
        <begin position="1"/>
        <end position="29"/>
    </location>
</feature>
<gene>
    <name evidence="6" type="ORF">A3B35_04040</name>
</gene>
<evidence type="ECO:0000313" key="6">
    <source>
        <dbReference type="EMBL" id="OGG76673.1"/>
    </source>
</evidence>
<dbReference type="InterPro" id="IPR035986">
    <property type="entry name" value="PKD_dom_sf"/>
</dbReference>
<keyword evidence="1" id="KW-0479">Metal-binding</keyword>
<dbReference type="SUPFAM" id="SSF47090">
    <property type="entry name" value="PGBD-like"/>
    <property type="match status" value="1"/>
</dbReference>
<dbReference type="SUPFAM" id="SSF49299">
    <property type="entry name" value="PKD domain"/>
    <property type="match status" value="3"/>
</dbReference>
<dbReference type="CDD" id="cd00146">
    <property type="entry name" value="PKD"/>
    <property type="match status" value="1"/>
</dbReference>
<dbReference type="InterPro" id="IPR002477">
    <property type="entry name" value="Peptidoglycan-bd-like"/>
</dbReference>
<dbReference type="InterPro" id="IPR013783">
    <property type="entry name" value="Ig-like_fold"/>
</dbReference>
<dbReference type="Pfam" id="PF01471">
    <property type="entry name" value="PG_binding_1"/>
    <property type="match status" value="1"/>
</dbReference>
<evidence type="ECO:0000256" key="2">
    <source>
        <dbReference type="ARBA" id="ARBA00023008"/>
    </source>
</evidence>
<keyword evidence="4" id="KW-0732">Signal</keyword>
<evidence type="ECO:0000259" key="5">
    <source>
        <dbReference type="PROSITE" id="PS50093"/>
    </source>
</evidence>